<dbReference type="Gene3D" id="3.40.50.300">
    <property type="entry name" value="P-loop containing nucleotide triphosphate hydrolases"/>
    <property type="match status" value="1"/>
</dbReference>
<dbReference type="GO" id="GO:0005737">
    <property type="term" value="C:cytoplasm"/>
    <property type="evidence" value="ECO:0007669"/>
    <property type="project" value="TreeGrafter"/>
</dbReference>
<dbReference type="InterPro" id="IPR027417">
    <property type="entry name" value="P-loop_NTPase"/>
</dbReference>
<dbReference type="AlphaFoldDB" id="A0A4R9ALA0"/>
<evidence type="ECO:0000256" key="5">
    <source>
        <dbReference type="ARBA" id="ARBA00049117"/>
    </source>
</evidence>
<evidence type="ECO:0000256" key="2">
    <source>
        <dbReference type="ARBA" id="ARBA00022801"/>
    </source>
</evidence>
<accession>A0A4R9ALA0</accession>
<evidence type="ECO:0000256" key="1">
    <source>
        <dbReference type="ARBA" id="ARBA00022741"/>
    </source>
</evidence>
<keyword evidence="1" id="KW-0547">Nucleotide-binding</keyword>
<dbReference type="GO" id="GO:0000166">
    <property type="term" value="F:nucleotide binding"/>
    <property type="evidence" value="ECO:0007669"/>
    <property type="project" value="UniProtKB-KW"/>
</dbReference>
<dbReference type="EMBL" id="SOHK01000017">
    <property type="protein sequence ID" value="TFD64248.1"/>
    <property type="molecule type" value="Genomic_DNA"/>
</dbReference>
<keyword evidence="3" id="KW-0143">Chaperone</keyword>
<evidence type="ECO:0000313" key="9">
    <source>
        <dbReference type="EMBL" id="TFD64248.1"/>
    </source>
</evidence>
<feature type="region of interest" description="Disordered" evidence="6">
    <location>
        <begin position="210"/>
        <end position="232"/>
    </location>
</feature>
<dbReference type="SUPFAM" id="SSF90002">
    <property type="entry name" value="Hypothetical protein YjiA, C-terminal domain"/>
    <property type="match status" value="1"/>
</dbReference>
<dbReference type="GO" id="GO:0016787">
    <property type="term" value="F:hydrolase activity"/>
    <property type="evidence" value="ECO:0007669"/>
    <property type="project" value="UniProtKB-KW"/>
</dbReference>
<reference evidence="9 10" key="1">
    <citation type="submission" date="2019-03" db="EMBL/GenBank/DDBJ databases">
        <title>Genomics of glacier-inhabiting Cryobacterium strains.</title>
        <authorList>
            <person name="Liu Q."/>
            <person name="Xin Y.-H."/>
        </authorList>
    </citation>
    <scope>NUCLEOTIDE SEQUENCE [LARGE SCALE GENOMIC DNA]</scope>
    <source>
        <strain evidence="9 10">Sr36</strain>
    </source>
</reference>
<sequence length="339" mass="36069">MTDSRSLSRPLIILTGDLGSGKTSGLPLLAKLLGSQRPHFIVNEVGAANKFVGAFGVPSARLSLLPGGCICCEKQSELGDLLAVLVEHPQSEFDAIVLESSGLADPAAILRFISLHPKLNHQLKVSSLVYFLDAASGRPPIPLRHQDLTSLAVADVCVLAKTDMIETIDRDAILAAVANVNATVALFEQRRETDIVLARVQGPRVDQVDTSKIVAKPDPSSPADNQTGPSETANHAHVDVLNFDLPFGTSWLALSTWLIALLHQQDTGILRVKAAITNSGGWVSLNGVGHTVFPPDNAEFTHEGNRPDGTLVIIGFGLSEQKISRSLRLLVSGKISPTS</sequence>
<comment type="similarity">
    <text evidence="4">Belongs to the SIMIBI class G3E GTPase family. ZNG1 subfamily.</text>
</comment>
<dbReference type="PANTHER" id="PTHR13748:SF62">
    <property type="entry name" value="COBW DOMAIN-CONTAINING PROTEIN"/>
    <property type="match status" value="1"/>
</dbReference>
<proteinExistence type="inferred from homology"/>
<dbReference type="SUPFAM" id="SSF52540">
    <property type="entry name" value="P-loop containing nucleoside triphosphate hydrolases"/>
    <property type="match status" value="1"/>
</dbReference>
<dbReference type="PANTHER" id="PTHR13748">
    <property type="entry name" value="COBW-RELATED"/>
    <property type="match status" value="1"/>
</dbReference>
<feature type="domain" description="CobW C-terminal" evidence="8">
    <location>
        <begin position="251"/>
        <end position="328"/>
    </location>
</feature>
<feature type="compositionally biased region" description="Polar residues" evidence="6">
    <location>
        <begin position="222"/>
        <end position="232"/>
    </location>
</feature>
<comment type="caution">
    <text evidence="9">The sequence shown here is derived from an EMBL/GenBank/DDBJ whole genome shotgun (WGS) entry which is preliminary data.</text>
</comment>
<dbReference type="OrthoDB" id="9808822at2"/>
<keyword evidence="2" id="KW-0378">Hydrolase</keyword>
<evidence type="ECO:0000256" key="6">
    <source>
        <dbReference type="SAM" id="MobiDB-lite"/>
    </source>
</evidence>
<evidence type="ECO:0000256" key="3">
    <source>
        <dbReference type="ARBA" id="ARBA00023186"/>
    </source>
</evidence>
<evidence type="ECO:0000256" key="4">
    <source>
        <dbReference type="ARBA" id="ARBA00034320"/>
    </source>
</evidence>
<dbReference type="InterPro" id="IPR003495">
    <property type="entry name" value="CobW/HypB/UreG_nucleotide-bd"/>
</dbReference>
<dbReference type="InterPro" id="IPR051316">
    <property type="entry name" value="Zinc-reg_GTPase_activator"/>
</dbReference>
<organism evidence="9 10">
    <name type="scientific">Cryobacterium ruanii</name>
    <dbReference type="NCBI Taxonomy" id="1259197"/>
    <lineage>
        <taxon>Bacteria</taxon>
        <taxon>Bacillati</taxon>
        <taxon>Actinomycetota</taxon>
        <taxon>Actinomycetes</taxon>
        <taxon>Micrococcales</taxon>
        <taxon>Microbacteriaceae</taxon>
        <taxon>Cryobacterium</taxon>
    </lineage>
</organism>
<dbReference type="RefSeq" id="WP_134556335.1">
    <property type="nucleotide sequence ID" value="NZ_SOHK01000017.1"/>
</dbReference>
<evidence type="ECO:0000313" key="10">
    <source>
        <dbReference type="Proteomes" id="UP000298154"/>
    </source>
</evidence>
<gene>
    <name evidence="9" type="ORF">E3T47_12230</name>
</gene>
<dbReference type="Pfam" id="PF07683">
    <property type="entry name" value="CobW_C"/>
    <property type="match status" value="1"/>
</dbReference>
<name>A0A4R9ALA0_9MICO</name>
<evidence type="ECO:0000259" key="7">
    <source>
        <dbReference type="Pfam" id="PF02492"/>
    </source>
</evidence>
<keyword evidence="10" id="KW-1185">Reference proteome</keyword>
<evidence type="ECO:0000259" key="8">
    <source>
        <dbReference type="Pfam" id="PF07683"/>
    </source>
</evidence>
<evidence type="ECO:0008006" key="11">
    <source>
        <dbReference type="Google" id="ProtNLM"/>
    </source>
</evidence>
<dbReference type="Pfam" id="PF02492">
    <property type="entry name" value="cobW"/>
    <property type="match status" value="1"/>
</dbReference>
<protein>
    <recommendedName>
        <fullName evidence="11">GTP-binding protein</fullName>
    </recommendedName>
</protein>
<dbReference type="Proteomes" id="UP000298154">
    <property type="component" value="Unassembled WGS sequence"/>
</dbReference>
<dbReference type="InterPro" id="IPR036627">
    <property type="entry name" value="CobW-likC_sf"/>
</dbReference>
<feature type="domain" description="CobW/HypB/UreG nucleotide-binding" evidence="7">
    <location>
        <begin position="10"/>
        <end position="183"/>
    </location>
</feature>
<dbReference type="Gene3D" id="3.30.1220.10">
    <property type="entry name" value="CobW-like, C-terminal domain"/>
    <property type="match status" value="1"/>
</dbReference>
<comment type="catalytic activity">
    <reaction evidence="5">
        <text>GTP + H2O = GDP + phosphate + H(+)</text>
        <dbReference type="Rhea" id="RHEA:19669"/>
        <dbReference type="ChEBI" id="CHEBI:15377"/>
        <dbReference type="ChEBI" id="CHEBI:15378"/>
        <dbReference type="ChEBI" id="CHEBI:37565"/>
        <dbReference type="ChEBI" id="CHEBI:43474"/>
        <dbReference type="ChEBI" id="CHEBI:58189"/>
    </reaction>
    <physiologicalReaction direction="left-to-right" evidence="5">
        <dbReference type="Rhea" id="RHEA:19670"/>
    </physiologicalReaction>
</comment>
<dbReference type="InterPro" id="IPR011629">
    <property type="entry name" value="CobW-like_C"/>
</dbReference>